<evidence type="ECO:0000256" key="1">
    <source>
        <dbReference type="ARBA" id="ARBA00022737"/>
    </source>
</evidence>
<dbReference type="RefSeq" id="WP_377301714.1">
    <property type="nucleotide sequence ID" value="NZ_JBHSMK010000002.1"/>
</dbReference>
<dbReference type="PANTHER" id="PTHR47691:SF3">
    <property type="entry name" value="HTH-TYPE TRANSCRIPTIONAL REGULATOR RV0890C-RELATED"/>
    <property type="match status" value="1"/>
</dbReference>
<feature type="repeat" description="TPR" evidence="3">
    <location>
        <begin position="609"/>
        <end position="642"/>
    </location>
</feature>
<keyword evidence="6" id="KW-1185">Reference proteome</keyword>
<accession>A0ABW0JH57</accession>
<dbReference type="Gene3D" id="1.25.40.10">
    <property type="entry name" value="Tetratricopeptide repeat domain"/>
    <property type="match status" value="1"/>
</dbReference>
<dbReference type="SUPFAM" id="SSF50249">
    <property type="entry name" value="Nucleic acid-binding proteins"/>
    <property type="match status" value="1"/>
</dbReference>
<dbReference type="InterPro" id="IPR011990">
    <property type="entry name" value="TPR-like_helical_dom_sf"/>
</dbReference>
<gene>
    <name evidence="5" type="ORF">ACFPME_02565</name>
</gene>
<dbReference type="Gene3D" id="2.40.50.140">
    <property type="entry name" value="Nucleic acid-binding proteins"/>
    <property type="match status" value="1"/>
</dbReference>
<comment type="caution">
    <text evidence="5">The sequence shown here is derived from an EMBL/GenBank/DDBJ whole genome shotgun (WGS) entry which is preliminary data.</text>
</comment>
<dbReference type="Proteomes" id="UP001596013">
    <property type="component" value="Unassembled WGS sequence"/>
</dbReference>
<dbReference type="InterPro" id="IPR013105">
    <property type="entry name" value="TPR_2"/>
</dbReference>
<dbReference type="InterPro" id="IPR027417">
    <property type="entry name" value="P-loop_NTPase"/>
</dbReference>
<keyword evidence="1" id="KW-0677">Repeat</keyword>
<dbReference type="SUPFAM" id="SSF52540">
    <property type="entry name" value="P-loop containing nucleoside triphosphate hydrolases"/>
    <property type="match status" value="1"/>
</dbReference>
<dbReference type="Pfam" id="PF07719">
    <property type="entry name" value="TPR_2"/>
    <property type="match status" value="1"/>
</dbReference>
<evidence type="ECO:0000256" key="2">
    <source>
        <dbReference type="ARBA" id="ARBA00022803"/>
    </source>
</evidence>
<name>A0ABW0JH57_9GAMM</name>
<evidence type="ECO:0000313" key="5">
    <source>
        <dbReference type="EMBL" id="MFC5435422.1"/>
    </source>
</evidence>
<feature type="repeat" description="TPR" evidence="3">
    <location>
        <begin position="574"/>
        <end position="607"/>
    </location>
</feature>
<protein>
    <submittedName>
        <fullName evidence="5">Tetratricopeptide repeat protein</fullName>
    </submittedName>
</protein>
<evidence type="ECO:0000256" key="3">
    <source>
        <dbReference type="PROSITE-ProRule" id="PRU00339"/>
    </source>
</evidence>
<feature type="domain" description="NB-ARC" evidence="4">
    <location>
        <begin position="201"/>
        <end position="324"/>
    </location>
</feature>
<proteinExistence type="predicted"/>
<keyword evidence="2 3" id="KW-0802">TPR repeat</keyword>
<dbReference type="Pfam" id="PF00931">
    <property type="entry name" value="NB-ARC"/>
    <property type="match status" value="1"/>
</dbReference>
<dbReference type="SUPFAM" id="SSF48452">
    <property type="entry name" value="TPR-like"/>
    <property type="match status" value="1"/>
</dbReference>
<reference evidence="6" key="1">
    <citation type="journal article" date="2019" name="Int. J. Syst. Evol. Microbiol.">
        <title>The Global Catalogue of Microorganisms (GCM) 10K type strain sequencing project: providing services to taxonomists for standard genome sequencing and annotation.</title>
        <authorList>
            <consortium name="The Broad Institute Genomics Platform"/>
            <consortium name="The Broad Institute Genome Sequencing Center for Infectious Disease"/>
            <person name="Wu L."/>
            <person name="Ma J."/>
        </authorList>
    </citation>
    <scope>NUCLEOTIDE SEQUENCE [LARGE SCALE GENOMIC DNA]</scope>
    <source>
        <strain evidence="6">JCM 17130</strain>
    </source>
</reference>
<organism evidence="5 6">
    <name type="scientific">Rhodanobacter umsongensis</name>
    <dbReference type="NCBI Taxonomy" id="633153"/>
    <lineage>
        <taxon>Bacteria</taxon>
        <taxon>Pseudomonadati</taxon>
        <taxon>Pseudomonadota</taxon>
        <taxon>Gammaproteobacteria</taxon>
        <taxon>Lysobacterales</taxon>
        <taxon>Rhodanobacteraceae</taxon>
        <taxon>Rhodanobacter</taxon>
    </lineage>
</organism>
<dbReference type="InterPro" id="IPR012340">
    <property type="entry name" value="NA-bd_OB-fold"/>
</dbReference>
<dbReference type="InterPro" id="IPR002182">
    <property type="entry name" value="NB-ARC"/>
</dbReference>
<dbReference type="PROSITE" id="PS50005">
    <property type="entry name" value="TPR"/>
    <property type="match status" value="2"/>
</dbReference>
<dbReference type="SMART" id="SM00028">
    <property type="entry name" value="TPR"/>
    <property type="match status" value="2"/>
</dbReference>
<dbReference type="PANTHER" id="PTHR47691">
    <property type="entry name" value="REGULATOR-RELATED"/>
    <property type="match status" value="1"/>
</dbReference>
<sequence>MTRLTLYALISSIEEDLRRLADKYLPNQQKPRQILGEHLFLKLIERVDGDASESELTPTLEDLLAFSDLGDVYQLMRSYLSDFPSDLVDQLDNFSDDFVDLIKIRNRVMHARPLEFDDLSRTNDLCEKLKSKSSYWVSLNEIIGRLSNEPELVLRLSIPFENDAIGPSNNLPMPDFDETGFIGRRVIVDNVIRAVLGVYPVVTLVGEGGLGKTSLALKVAYEILEKKPDEYDALIFVSAKTSQLTDSEIIRIRGSVNSSIGLFEVAAGALGGNAGNPLEDLISVLSQFRVLLIIDNLETVIDKNMNELLSRIPQGSKILITTRIRLGAYEFPVQLDPMSDAEAIQLLRVTAKIRSCSRLVQASNKVIGGFCTRMRNNPLHIKWFVSAVQAGKRPEEVLADEKLFLQFCLSNVFSQVGENSRRLVRTLLALGGSYTVAELAFLTELDQSTLLSAIQELTRTNMFFATSAPTGASYETKYELSQLARAYLARFYPVSKEEQKQMLTVKRRLVSAGEQIASEAQTNPLSASSIHCRTRSDWVIAKYLRESLSKIRIDKCDEALEIIETAKGLAPDFSEVYRVEAWAYARSGNLSQAYDCYEKALEWAPDSAIVYYLFGGFLLRDMHDTEKANEMFERAMQLCPERPEPMIDYARCCLFRRNFVDAMSAIEKLEVGAIRNEHIDMKIADIHLQYFTRYAESCFVNHEYYKCLEALEGSREFYDSISHPDRRMRDRLAKLLYIVAQLKLALGNDVDGCQRVDSFSSWIQGLLFKDSGQPPLASSSDSQYDLALVNHGAICRLHGSGQFGFIRQDDGDEIYFRLSQVSDERLLTSFAVGVRVKFDTKFDWKGRLVAVNVKSEG</sequence>
<dbReference type="EMBL" id="JBHSMK010000002">
    <property type="protein sequence ID" value="MFC5435422.1"/>
    <property type="molecule type" value="Genomic_DNA"/>
</dbReference>
<evidence type="ECO:0000259" key="4">
    <source>
        <dbReference type="Pfam" id="PF00931"/>
    </source>
</evidence>
<dbReference type="InterPro" id="IPR019734">
    <property type="entry name" value="TPR_rpt"/>
</dbReference>
<dbReference type="Gene3D" id="3.40.50.300">
    <property type="entry name" value="P-loop containing nucleotide triphosphate hydrolases"/>
    <property type="match status" value="1"/>
</dbReference>
<evidence type="ECO:0000313" key="6">
    <source>
        <dbReference type="Proteomes" id="UP001596013"/>
    </source>
</evidence>